<accession>A0A565AZF1</accession>
<evidence type="ECO:0000313" key="2">
    <source>
        <dbReference type="Proteomes" id="UP000489600"/>
    </source>
</evidence>
<protein>
    <submittedName>
        <fullName evidence="1">Uncharacterized protein</fullName>
    </submittedName>
</protein>
<gene>
    <name evidence="1" type="ORF">ANE_LOCUS5216</name>
</gene>
<organism evidence="1 2">
    <name type="scientific">Arabis nemorensis</name>
    <dbReference type="NCBI Taxonomy" id="586526"/>
    <lineage>
        <taxon>Eukaryota</taxon>
        <taxon>Viridiplantae</taxon>
        <taxon>Streptophyta</taxon>
        <taxon>Embryophyta</taxon>
        <taxon>Tracheophyta</taxon>
        <taxon>Spermatophyta</taxon>
        <taxon>Magnoliopsida</taxon>
        <taxon>eudicotyledons</taxon>
        <taxon>Gunneridae</taxon>
        <taxon>Pentapetalae</taxon>
        <taxon>rosids</taxon>
        <taxon>malvids</taxon>
        <taxon>Brassicales</taxon>
        <taxon>Brassicaceae</taxon>
        <taxon>Arabideae</taxon>
        <taxon>Arabis</taxon>
    </lineage>
</organism>
<proteinExistence type="predicted"/>
<reference evidence="1" key="1">
    <citation type="submission" date="2019-07" db="EMBL/GenBank/DDBJ databases">
        <authorList>
            <person name="Dittberner H."/>
        </authorList>
    </citation>
    <scope>NUCLEOTIDE SEQUENCE [LARGE SCALE GENOMIC DNA]</scope>
</reference>
<keyword evidence="2" id="KW-1185">Reference proteome</keyword>
<dbReference type="EMBL" id="CABITT030000002">
    <property type="protein sequence ID" value="VVA94771.1"/>
    <property type="molecule type" value="Genomic_DNA"/>
</dbReference>
<comment type="caution">
    <text evidence="1">The sequence shown here is derived from an EMBL/GenBank/DDBJ whole genome shotgun (WGS) entry which is preliminary data.</text>
</comment>
<name>A0A565AZF1_9BRAS</name>
<evidence type="ECO:0000313" key="1">
    <source>
        <dbReference type="EMBL" id="VVA94771.1"/>
    </source>
</evidence>
<dbReference type="AlphaFoldDB" id="A0A565AZF1"/>
<dbReference type="Proteomes" id="UP000489600">
    <property type="component" value="Unassembled WGS sequence"/>
</dbReference>
<sequence>MEATKVIIRCMVDLSFGEGSSNTFALHQKSLPTQGITQRSLKKDSLKALPATNITQRILKKDSPKVLHATNTALRNLKKDVLKVLSATSTAQRVQKKDFQSSNSKNFGAWSRKFCNASKRREASVVVETEQVLGRCFKLGSFWVLKTDL</sequence>